<feature type="signal peptide" evidence="2">
    <location>
        <begin position="1"/>
        <end position="24"/>
    </location>
</feature>
<dbReference type="PANTHER" id="PTHR30032:SF4">
    <property type="entry name" value="AMIDASE ENHANCER"/>
    <property type="match status" value="1"/>
</dbReference>
<dbReference type="AlphaFoldDB" id="A0A4P6ZUP9"/>
<gene>
    <name evidence="3" type="ORF">E2636_00285</name>
</gene>
<dbReference type="OrthoDB" id="1399160at2"/>
<name>A0A4P6ZUP9_9BACL</name>
<protein>
    <submittedName>
        <fullName evidence="3">Cell wall-binding repeat-containing protein</fullName>
    </submittedName>
</protein>
<feature type="compositionally biased region" description="Low complexity" evidence="1">
    <location>
        <begin position="42"/>
        <end position="56"/>
    </location>
</feature>
<keyword evidence="2" id="KW-0732">Signal</keyword>
<dbReference type="Proteomes" id="UP000294292">
    <property type="component" value="Chromosome"/>
</dbReference>
<reference evidence="3 4" key="1">
    <citation type="submission" date="2019-03" db="EMBL/GenBank/DDBJ databases">
        <title>Complete genome sequence of Paenisporosarcina antarctica CGMCC 1.6503T.</title>
        <authorList>
            <person name="Rong J.-C."/>
            <person name="Chi N.-Y."/>
            <person name="Zhang Q.-F."/>
        </authorList>
    </citation>
    <scope>NUCLEOTIDE SEQUENCE [LARGE SCALE GENOMIC DNA]</scope>
    <source>
        <strain evidence="3 4">CGMCC 1.6503</strain>
    </source>
</reference>
<dbReference type="PROSITE" id="PS51257">
    <property type="entry name" value="PROKAR_LIPOPROTEIN"/>
    <property type="match status" value="1"/>
</dbReference>
<proteinExistence type="predicted"/>
<organism evidence="3 4">
    <name type="scientific">Paenisporosarcina antarctica</name>
    <dbReference type="NCBI Taxonomy" id="417367"/>
    <lineage>
        <taxon>Bacteria</taxon>
        <taxon>Bacillati</taxon>
        <taxon>Bacillota</taxon>
        <taxon>Bacilli</taxon>
        <taxon>Bacillales</taxon>
        <taxon>Caryophanaceae</taxon>
        <taxon>Paenisporosarcina</taxon>
    </lineage>
</organism>
<dbReference type="PANTHER" id="PTHR30032">
    <property type="entry name" value="N-ACETYLMURAMOYL-L-ALANINE AMIDASE-RELATED"/>
    <property type="match status" value="1"/>
</dbReference>
<dbReference type="KEGG" id="panc:E2636_00285"/>
<evidence type="ECO:0000313" key="4">
    <source>
        <dbReference type="Proteomes" id="UP000294292"/>
    </source>
</evidence>
<dbReference type="GO" id="GO:0030288">
    <property type="term" value="C:outer membrane-bounded periplasmic space"/>
    <property type="evidence" value="ECO:0007669"/>
    <property type="project" value="TreeGrafter"/>
</dbReference>
<accession>A0A4P6ZUP9</accession>
<feature type="region of interest" description="Disordered" evidence="1">
    <location>
        <begin position="26"/>
        <end position="57"/>
    </location>
</feature>
<sequence>MNKWHKVTAYTILSLLLVSGCSNDNNNHKDDDDMEEMDHGNSNDNNNSKTSSNKESFVQAPKAFNSQASEGLITLNTKNITRLISDGPVDTSIMVAQMIWPATHKENQPGTVILAPVENWQLTMASANLIHQPNNGPILFTQQGQLTQQVMNEINRLNPNGNVNGTQILVMGEYSESMKSQLAEYKVDQIATTQPAVFAAFVDEAYANVSDGEYSQSVIVVALEDESQLYSLPAVNWIAHMPEPVLFVAKDEIPEATSQALAKRKDAQVYIVGPESVISVEVEKELKNYGKVTRISGETPTQNSIAFAQFKDEKTGFGWGLKEPGHGVSFISTKTPELALGAAPFSHLGKHAPLLFLEDGKVNAAMYEFLATIKPTFKKEPSKGPYNHGFLIGSEATISYQTQGILDDKLEIVSEDGNGH</sequence>
<feature type="compositionally biased region" description="Basic and acidic residues" evidence="1">
    <location>
        <begin position="26"/>
        <end position="41"/>
    </location>
</feature>
<evidence type="ECO:0000313" key="3">
    <source>
        <dbReference type="EMBL" id="QBP39688.1"/>
    </source>
</evidence>
<evidence type="ECO:0000256" key="1">
    <source>
        <dbReference type="SAM" id="MobiDB-lite"/>
    </source>
</evidence>
<feature type="chain" id="PRO_5038378066" evidence="2">
    <location>
        <begin position="25"/>
        <end position="420"/>
    </location>
</feature>
<dbReference type="RefSeq" id="WP_134207967.1">
    <property type="nucleotide sequence ID" value="NZ_CP038015.1"/>
</dbReference>
<keyword evidence="4" id="KW-1185">Reference proteome</keyword>
<dbReference type="InterPro" id="IPR051922">
    <property type="entry name" value="Bact_Sporulation_Assoc"/>
</dbReference>
<dbReference type="EMBL" id="CP038015">
    <property type="protein sequence ID" value="QBP39688.1"/>
    <property type="molecule type" value="Genomic_DNA"/>
</dbReference>
<evidence type="ECO:0000256" key="2">
    <source>
        <dbReference type="SAM" id="SignalP"/>
    </source>
</evidence>